<evidence type="ECO:0000256" key="3">
    <source>
        <dbReference type="PIRSR" id="PIRSR600183-50"/>
    </source>
</evidence>
<accession>A0A1G2BWW8</accession>
<dbReference type="InterPro" id="IPR002433">
    <property type="entry name" value="Orn_de-COase"/>
</dbReference>
<comment type="caution">
    <text evidence="5">The sequence shown here is derived from an EMBL/GenBank/DDBJ whole genome shotgun (WGS) entry which is preliminary data.</text>
</comment>
<dbReference type="PRINTS" id="PR01182">
    <property type="entry name" value="ORNDCRBXLASE"/>
</dbReference>
<dbReference type="InterPro" id="IPR029066">
    <property type="entry name" value="PLP-binding_barrel"/>
</dbReference>
<organism evidence="5 6">
    <name type="scientific">Candidatus Komeilibacteria bacterium RIFOXYC1_FULL_37_11</name>
    <dbReference type="NCBI Taxonomy" id="1798555"/>
    <lineage>
        <taxon>Bacteria</taxon>
        <taxon>Candidatus Komeiliibacteriota</taxon>
    </lineage>
</organism>
<reference evidence="5 6" key="1">
    <citation type="journal article" date="2016" name="Nat. Commun.">
        <title>Thousands of microbial genomes shed light on interconnected biogeochemical processes in an aquifer system.</title>
        <authorList>
            <person name="Anantharaman K."/>
            <person name="Brown C.T."/>
            <person name="Hug L.A."/>
            <person name="Sharon I."/>
            <person name="Castelle C.J."/>
            <person name="Probst A.J."/>
            <person name="Thomas B.C."/>
            <person name="Singh A."/>
            <person name="Wilkins M.J."/>
            <person name="Karaoz U."/>
            <person name="Brodie E.L."/>
            <person name="Williams K.H."/>
            <person name="Hubbard S.S."/>
            <person name="Banfield J.F."/>
        </authorList>
    </citation>
    <scope>NUCLEOTIDE SEQUENCE [LARGE SCALE GENOMIC DNA]</scope>
</reference>
<evidence type="ECO:0000259" key="4">
    <source>
        <dbReference type="Pfam" id="PF02784"/>
    </source>
</evidence>
<proteinExistence type="predicted"/>
<dbReference type="SUPFAM" id="SSF51419">
    <property type="entry name" value="PLP-binding barrel"/>
    <property type="match status" value="1"/>
</dbReference>
<dbReference type="GO" id="GO:0008836">
    <property type="term" value="F:diaminopimelate decarboxylase activity"/>
    <property type="evidence" value="ECO:0007669"/>
    <property type="project" value="TreeGrafter"/>
</dbReference>
<dbReference type="InterPro" id="IPR000183">
    <property type="entry name" value="Orn/DAP/Arg_de-COase"/>
</dbReference>
<sequence length="439" mass="50488">MLTKNYQHSKKLVDKYLSRPLKLRRGRLFGVVTDILKKRSAILKVSHKYPTPFYLFDRRGLQTSIKEFKTVFGQHIPRLNIFYAVKSNPHPYVLKEVIKGGLGLDVSSGRELQLAIKNGVKKMIFTGPGKTDAELALAIKHRQKLIINLDSFTELRRLGQMLRRQKKTMRAGVRVYLSSQSNWNKFGIAVSDLSKFFSAAKKYPEIKLEGIQCHMSWNKTVTAYENLIKEIATQVKTLSAEDRAQIKFIDFGGGFETYNQEGYFPWTLTSGEIIKEATEHFGQTAQFKDKYYLSESIPLKDYAVAIGRAIFKYLDPWIKLNYYCEPGRIISNPAMHLVLKVMDIKRPGMAILDGGTNMIGYELFEYFYYPTVNLTRPSKKEIAYRFYGSLCTPYDLFGYYCYARGIKEGDIIIIPNQGAYTYTLAQNFIKDIPATYIFS</sequence>
<dbReference type="PANTHER" id="PTHR43727:SF2">
    <property type="entry name" value="GROUP IV DECARBOXYLASE"/>
    <property type="match status" value="1"/>
</dbReference>
<dbReference type="PROSITE" id="PS00878">
    <property type="entry name" value="ODR_DC_2_1"/>
    <property type="match status" value="1"/>
</dbReference>
<dbReference type="GO" id="GO:0006596">
    <property type="term" value="P:polyamine biosynthetic process"/>
    <property type="evidence" value="ECO:0007669"/>
    <property type="project" value="InterPro"/>
</dbReference>
<evidence type="ECO:0000256" key="1">
    <source>
        <dbReference type="ARBA" id="ARBA00001933"/>
    </source>
</evidence>
<keyword evidence="2 3" id="KW-0663">Pyridoxal phosphate</keyword>
<dbReference type="EMBL" id="MHKQ01000018">
    <property type="protein sequence ID" value="OGY93684.1"/>
    <property type="molecule type" value="Genomic_DNA"/>
</dbReference>
<dbReference type="Pfam" id="PF02784">
    <property type="entry name" value="Orn_Arg_deC_N"/>
    <property type="match status" value="1"/>
</dbReference>
<protein>
    <recommendedName>
        <fullName evidence="4">Orn/DAP/Arg decarboxylase 2 N-terminal domain-containing protein</fullName>
    </recommendedName>
</protein>
<dbReference type="GO" id="GO:0009089">
    <property type="term" value="P:lysine biosynthetic process via diaminopimelate"/>
    <property type="evidence" value="ECO:0007669"/>
    <property type="project" value="TreeGrafter"/>
</dbReference>
<comment type="cofactor">
    <cofactor evidence="1 3">
        <name>pyridoxal 5'-phosphate</name>
        <dbReference type="ChEBI" id="CHEBI:597326"/>
    </cofactor>
</comment>
<gene>
    <name evidence="5" type="ORF">A2406_03905</name>
</gene>
<evidence type="ECO:0000256" key="2">
    <source>
        <dbReference type="ARBA" id="ARBA00022898"/>
    </source>
</evidence>
<dbReference type="InterPro" id="IPR022644">
    <property type="entry name" value="De-COase2_N"/>
</dbReference>
<dbReference type="Proteomes" id="UP000177626">
    <property type="component" value="Unassembled WGS sequence"/>
</dbReference>
<evidence type="ECO:0000313" key="5">
    <source>
        <dbReference type="EMBL" id="OGY93684.1"/>
    </source>
</evidence>
<dbReference type="PANTHER" id="PTHR43727">
    <property type="entry name" value="DIAMINOPIMELATE DECARBOXYLASE"/>
    <property type="match status" value="1"/>
</dbReference>
<dbReference type="PRINTS" id="PR01179">
    <property type="entry name" value="ODADCRBXLASE"/>
</dbReference>
<feature type="active site" description="Proton donor" evidence="3">
    <location>
        <position position="391"/>
    </location>
</feature>
<dbReference type="InterPro" id="IPR009006">
    <property type="entry name" value="Ala_racemase/Decarboxylase_C"/>
</dbReference>
<feature type="domain" description="Orn/DAP/Arg decarboxylase 2 N-terminal" evidence="4">
    <location>
        <begin position="70"/>
        <end position="265"/>
    </location>
</feature>
<evidence type="ECO:0000313" key="6">
    <source>
        <dbReference type="Proteomes" id="UP000177626"/>
    </source>
</evidence>
<name>A0A1G2BWW8_9BACT</name>
<dbReference type="AlphaFoldDB" id="A0A1G2BWW8"/>
<dbReference type="Gene3D" id="2.40.37.10">
    <property type="entry name" value="Lyase, Ornithine Decarboxylase, Chain A, domain 1"/>
    <property type="match status" value="1"/>
</dbReference>
<dbReference type="InterPro" id="IPR022653">
    <property type="entry name" value="De-COase2_pyr-phos_BS"/>
</dbReference>
<dbReference type="SUPFAM" id="SSF50621">
    <property type="entry name" value="Alanine racemase C-terminal domain-like"/>
    <property type="match status" value="1"/>
</dbReference>
<dbReference type="Gene3D" id="3.20.20.10">
    <property type="entry name" value="Alanine racemase"/>
    <property type="match status" value="1"/>
</dbReference>
<feature type="modified residue" description="N6-(pyridoxal phosphate)lysine" evidence="3">
    <location>
        <position position="86"/>
    </location>
</feature>